<evidence type="ECO:0000313" key="3">
    <source>
        <dbReference type="EMBL" id="GAA0256525.1"/>
    </source>
</evidence>
<dbReference type="SUPFAM" id="SSF52091">
    <property type="entry name" value="SpoIIaa-like"/>
    <property type="match status" value="1"/>
</dbReference>
<dbReference type="InterPro" id="IPR002645">
    <property type="entry name" value="STAS_dom"/>
</dbReference>
<reference evidence="3 4" key="1">
    <citation type="journal article" date="2019" name="Int. J. Syst. Evol. Microbiol.">
        <title>The Global Catalogue of Microorganisms (GCM) 10K type strain sequencing project: providing services to taxonomists for standard genome sequencing and annotation.</title>
        <authorList>
            <consortium name="The Broad Institute Genomics Platform"/>
            <consortium name="The Broad Institute Genome Sequencing Center for Infectious Disease"/>
            <person name="Wu L."/>
            <person name="Ma J."/>
        </authorList>
    </citation>
    <scope>NUCLEOTIDE SEQUENCE [LARGE SCALE GENOMIC DNA]</scope>
    <source>
        <strain evidence="3 4">JCM 16242</strain>
    </source>
</reference>
<evidence type="ECO:0000256" key="1">
    <source>
        <dbReference type="SAM" id="MobiDB-lite"/>
    </source>
</evidence>
<gene>
    <name evidence="3" type="ORF">GCM10009126_22110</name>
</gene>
<dbReference type="PANTHER" id="PTHR35849:SF2">
    <property type="entry name" value="BLR2341 PROTEIN"/>
    <property type="match status" value="1"/>
</dbReference>
<dbReference type="InterPro" id="IPR036513">
    <property type="entry name" value="STAS_dom_sf"/>
</dbReference>
<dbReference type="Proteomes" id="UP001500657">
    <property type="component" value="Unassembled WGS sequence"/>
</dbReference>
<feature type="region of interest" description="Disordered" evidence="1">
    <location>
        <begin position="1"/>
        <end position="32"/>
    </location>
</feature>
<dbReference type="PANTHER" id="PTHR35849">
    <property type="entry name" value="BLR2341 PROTEIN"/>
    <property type="match status" value="1"/>
</dbReference>
<dbReference type="InterPro" id="IPR058548">
    <property type="entry name" value="MlaB-like_STAS"/>
</dbReference>
<name>A0ABN0UNN1_9GAMM</name>
<dbReference type="RefSeq" id="WP_343882829.1">
    <property type="nucleotide sequence ID" value="NZ_BAAAFO010000003.1"/>
</dbReference>
<dbReference type="InterPro" id="IPR052746">
    <property type="entry name" value="MlaB_ABC_Transporter"/>
</dbReference>
<feature type="domain" description="STAS" evidence="2">
    <location>
        <begin position="31"/>
        <end position="133"/>
    </location>
</feature>
<proteinExistence type="predicted"/>
<organism evidence="3 4">
    <name type="scientific">Rhodanobacter caeni</name>
    <dbReference type="NCBI Taxonomy" id="657654"/>
    <lineage>
        <taxon>Bacteria</taxon>
        <taxon>Pseudomonadati</taxon>
        <taxon>Pseudomonadota</taxon>
        <taxon>Gammaproteobacteria</taxon>
        <taxon>Lysobacterales</taxon>
        <taxon>Rhodanobacteraceae</taxon>
        <taxon>Rhodanobacter</taxon>
    </lineage>
</organism>
<dbReference type="Gene3D" id="3.30.750.24">
    <property type="entry name" value="STAS domain"/>
    <property type="match status" value="1"/>
</dbReference>
<protein>
    <recommendedName>
        <fullName evidence="2">STAS domain-containing protein</fullName>
    </recommendedName>
</protein>
<keyword evidence="4" id="KW-1185">Reference proteome</keyword>
<dbReference type="Pfam" id="PF13466">
    <property type="entry name" value="STAS_2"/>
    <property type="match status" value="1"/>
</dbReference>
<dbReference type="EMBL" id="BAAAFO010000003">
    <property type="protein sequence ID" value="GAA0256525.1"/>
    <property type="molecule type" value="Genomic_DNA"/>
</dbReference>
<evidence type="ECO:0000259" key="2">
    <source>
        <dbReference type="PROSITE" id="PS50801"/>
    </source>
</evidence>
<sequence length="133" mass="13842">MAGKRTKRKEHGGARDHGAAPEAATAGAAVEAPQATVADGPMTVALPADFRIAAQAAFKQQLLGALDHDTIVLDGGAVERVDTAALQLLVVFQRELDARQRAPTWQSASPVLTEAADVLGLTQLLKMPAPELA</sequence>
<evidence type="ECO:0000313" key="4">
    <source>
        <dbReference type="Proteomes" id="UP001500657"/>
    </source>
</evidence>
<comment type="caution">
    <text evidence="3">The sequence shown here is derived from an EMBL/GenBank/DDBJ whole genome shotgun (WGS) entry which is preliminary data.</text>
</comment>
<feature type="compositionally biased region" description="Basic residues" evidence="1">
    <location>
        <begin position="1"/>
        <end position="10"/>
    </location>
</feature>
<dbReference type="PROSITE" id="PS50801">
    <property type="entry name" value="STAS"/>
    <property type="match status" value="1"/>
</dbReference>
<accession>A0ABN0UNN1</accession>
<feature type="compositionally biased region" description="Low complexity" evidence="1">
    <location>
        <begin position="20"/>
        <end position="32"/>
    </location>
</feature>